<feature type="binding site" evidence="10">
    <location>
        <position position="91"/>
    </location>
    <ligand>
        <name>Mg(2+)</name>
        <dbReference type="ChEBI" id="CHEBI:18420"/>
        <label>1</label>
        <note>catalytic</note>
    </ligand>
</feature>
<dbReference type="GO" id="GO:0046854">
    <property type="term" value="P:phosphatidylinositol phosphate biosynthetic process"/>
    <property type="evidence" value="ECO:0007669"/>
    <property type="project" value="InterPro"/>
</dbReference>
<feature type="binding site" evidence="9">
    <location>
        <position position="217"/>
    </location>
    <ligand>
        <name>Mg(2+)</name>
        <dbReference type="ChEBI" id="CHEBI:18420"/>
        <label>2</label>
    </ligand>
</feature>
<dbReference type="InterPro" id="IPR006240">
    <property type="entry name" value="CysQ"/>
</dbReference>
<comment type="cofactor">
    <cofactor evidence="9 10">
        <name>Mg(2+)</name>
        <dbReference type="ChEBI" id="CHEBI:18420"/>
    </cofactor>
</comment>
<feature type="binding site" evidence="9">
    <location>
        <position position="91"/>
    </location>
    <ligand>
        <name>Mg(2+)</name>
        <dbReference type="ChEBI" id="CHEBI:18420"/>
        <label>2</label>
    </ligand>
</feature>
<dbReference type="PRINTS" id="PR00377">
    <property type="entry name" value="IMPHPHTASES"/>
</dbReference>
<dbReference type="InterPro" id="IPR020550">
    <property type="entry name" value="Inositol_monophosphatase_CS"/>
</dbReference>
<evidence type="ECO:0000256" key="3">
    <source>
        <dbReference type="ARBA" id="ARBA00022475"/>
    </source>
</evidence>
<feature type="binding site" evidence="9">
    <location>
        <position position="217"/>
    </location>
    <ligand>
        <name>substrate</name>
    </ligand>
</feature>
<feature type="binding site" evidence="9">
    <location>
        <position position="90"/>
    </location>
    <ligand>
        <name>Mg(2+)</name>
        <dbReference type="ChEBI" id="CHEBI:18420"/>
        <label>1</label>
    </ligand>
</feature>
<comment type="caution">
    <text evidence="11">The sequence shown here is derived from an EMBL/GenBank/DDBJ whole genome shotgun (WGS) entry which is preliminary data.</text>
</comment>
<dbReference type="InterPro" id="IPR050725">
    <property type="entry name" value="CysQ/Inositol_MonoPase"/>
</dbReference>
<evidence type="ECO:0000256" key="1">
    <source>
        <dbReference type="ARBA" id="ARBA00001625"/>
    </source>
</evidence>
<evidence type="ECO:0000256" key="2">
    <source>
        <dbReference type="ARBA" id="ARBA00005289"/>
    </source>
</evidence>
<dbReference type="GO" id="GO:0005886">
    <property type="term" value="C:plasma membrane"/>
    <property type="evidence" value="ECO:0007669"/>
    <property type="project" value="UniProtKB-SubCell"/>
</dbReference>
<keyword evidence="12" id="KW-1185">Reference proteome</keyword>
<dbReference type="InterPro" id="IPR000760">
    <property type="entry name" value="Inositol_monophosphatase-like"/>
</dbReference>
<evidence type="ECO:0000256" key="10">
    <source>
        <dbReference type="PIRSR" id="PIRSR600760-2"/>
    </source>
</evidence>
<name>A0A2G9X3F0_9HYPH</name>
<feature type="binding site" evidence="9">
    <location>
        <position position="88"/>
    </location>
    <ligand>
        <name>Mg(2+)</name>
        <dbReference type="ChEBI" id="CHEBI:18420"/>
        <label>2</label>
    </ligand>
</feature>
<dbReference type="PANTHER" id="PTHR43028">
    <property type="entry name" value="3'(2'),5'-BISPHOSPHATE NUCLEOTIDASE 1"/>
    <property type="match status" value="1"/>
</dbReference>
<evidence type="ECO:0000256" key="6">
    <source>
        <dbReference type="ARBA" id="ARBA00022801"/>
    </source>
</evidence>
<evidence type="ECO:0000256" key="7">
    <source>
        <dbReference type="ARBA" id="ARBA00022842"/>
    </source>
</evidence>
<dbReference type="HAMAP" id="MF_02095">
    <property type="entry name" value="CysQ"/>
    <property type="match status" value="1"/>
</dbReference>
<comment type="function">
    <text evidence="9">Converts adenosine-3',5'-bisphosphate (PAP) to AMP.</text>
</comment>
<dbReference type="InterPro" id="IPR020583">
    <property type="entry name" value="Inositol_monoP_metal-BS"/>
</dbReference>
<dbReference type="EMBL" id="NQVN01000001">
    <property type="protein sequence ID" value="PIP00891.1"/>
    <property type="molecule type" value="Genomic_DNA"/>
</dbReference>
<evidence type="ECO:0000313" key="12">
    <source>
        <dbReference type="Proteomes" id="UP000231070"/>
    </source>
</evidence>
<comment type="subcellular location">
    <subcellularLocation>
        <location evidence="9">Cell inner membrane</location>
        <topology evidence="9">Peripheral membrane protein</topology>
        <orientation evidence="9">Cytoplasmic side</orientation>
    </subcellularLocation>
</comment>
<keyword evidence="3 9" id="KW-1003">Cell membrane</keyword>
<dbReference type="PROSITE" id="PS00629">
    <property type="entry name" value="IMP_1"/>
    <property type="match status" value="1"/>
</dbReference>
<comment type="catalytic activity">
    <reaction evidence="1 9">
        <text>adenosine 3',5'-bisphosphate + H2O = AMP + phosphate</text>
        <dbReference type="Rhea" id="RHEA:10040"/>
        <dbReference type="ChEBI" id="CHEBI:15377"/>
        <dbReference type="ChEBI" id="CHEBI:43474"/>
        <dbReference type="ChEBI" id="CHEBI:58343"/>
        <dbReference type="ChEBI" id="CHEBI:456215"/>
        <dbReference type="EC" id="3.1.3.7"/>
    </reaction>
</comment>
<keyword evidence="5 9" id="KW-0479">Metal-binding</keyword>
<gene>
    <name evidence="9 11" type="primary">cysQ</name>
    <name evidence="11" type="ORF">CJ014_01990</name>
</gene>
<feature type="binding site" evidence="10">
    <location>
        <position position="90"/>
    </location>
    <ligand>
        <name>Mg(2+)</name>
        <dbReference type="ChEBI" id="CHEBI:18420"/>
        <label>2</label>
    </ligand>
</feature>
<comment type="similarity">
    <text evidence="2 9">Belongs to the inositol monophosphatase superfamily. CysQ family.</text>
</comment>
<dbReference type="AlphaFoldDB" id="A0A2G9X3F0"/>
<evidence type="ECO:0000313" key="11">
    <source>
        <dbReference type="EMBL" id="PIP00891.1"/>
    </source>
</evidence>
<feature type="binding site" evidence="10">
    <location>
        <position position="88"/>
    </location>
    <ligand>
        <name>Mg(2+)</name>
        <dbReference type="ChEBI" id="CHEBI:18420"/>
        <label>1</label>
        <note>catalytic</note>
    </ligand>
</feature>
<feature type="binding site" evidence="9">
    <location>
        <position position="88"/>
    </location>
    <ligand>
        <name>Mg(2+)</name>
        <dbReference type="ChEBI" id="CHEBI:18420"/>
        <label>1</label>
    </ligand>
</feature>
<dbReference type="PANTHER" id="PTHR43028:SF5">
    <property type="entry name" value="3'(2'),5'-BISPHOSPHATE NUCLEOTIDASE 1"/>
    <property type="match status" value="1"/>
</dbReference>
<proteinExistence type="inferred from homology"/>
<feature type="binding site" evidence="9">
    <location>
        <begin position="90"/>
        <end position="93"/>
    </location>
    <ligand>
        <name>substrate</name>
    </ligand>
</feature>
<feature type="binding site" evidence="10">
    <location>
        <position position="217"/>
    </location>
    <ligand>
        <name>Mg(2+)</name>
        <dbReference type="ChEBI" id="CHEBI:18420"/>
        <label>1</label>
        <note>catalytic</note>
    </ligand>
</feature>
<evidence type="ECO:0000256" key="9">
    <source>
        <dbReference type="HAMAP-Rule" id="MF_02095"/>
    </source>
</evidence>
<keyword evidence="8 9" id="KW-0472">Membrane</keyword>
<dbReference type="GO" id="GO:0050427">
    <property type="term" value="P:3'-phosphoadenosine 5'-phosphosulfate metabolic process"/>
    <property type="evidence" value="ECO:0007669"/>
    <property type="project" value="TreeGrafter"/>
</dbReference>
<dbReference type="Gene3D" id="3.40.190.80">
    <property type="match status" value="1"/>
</dbReference>
<dbReference type="GO" id="GO:0000103">
    <property type="term" value="P:sulfate assimilation"/>
    <property type="evidence" value="ECO:0007669"/>
    <property type="project" value="TreeGrafter"/>
</dbReference>
<dbReference type="Proteomes" id="UP000231070">
    <property type="component" value="Unassembled WGS sequence"/>
</dbReference>
<dbReference type="Pfam" id="PF00459">
    <property type="entry name" value="Inositol_P"/>
    <property type="match status" value="1"/>
</dbReference>
<dbReference type="Gene3D" id="3.30.540.10">
    <property type="entry name" value="Fructose-1,6-Bisphosphatase, subunit A, domain 1"/>
    <property type="match status" value="1"/>
</dbReference>
<feature type="binding site" evidence="10">
    <location>
        <position position="69"/>
    </location>
    <ligand>
        <name>Mg(2+)</name>
        <dbReference type="ChEBI" id="CHEBI:18420"/>
        <label>1</label>
        <note>catalytic</note>
    </ligand>
</feature>
<keyword evidence="4 9" id="KW-0997">Cell inner membrane</keyword>
<dbReference type="GO" id="GO:0000287">
    <property type="term" value="F:magnesium ion binding"/>
    <property type="evidence" value="ECO:0007669"/>
    <property type="project" value="UniProtKB-UniRule"/>
</dbReference>
<keyword evidence="6 9" id="KW-0378">Hydrolase</keyword>
<evidence type="ECO:0000256" key="5">
    <source>
        <dbReference type="ARBA" id="ARBA00022723"/>
    </source>
</evidence>
<evidence type="ECO:0000256" key="4">
    <source>
        <dbReference type="ARBA" id="ARBA00022519"/>
    </source>
</evidence>
<dbReference type="CDD" id="cd01638">
    <property type="entry name" value="CysQ"/>
    <property type="match status" value="1"/>
</dbReference>
<evidence type="ECO:0000256" key="8">
    <source>
        <dbReference type="ARBA" id="ARBA00023136"/>
    </source>
</evidence>
<dbReference type="NCBIfam" id="TIGR01331">
    <property type="entry name" value="bisphos_cysQ"/>
    <property type="match status" value="1"/>
</dbReference>
<accession>A0A2G9X3F0</accession>
<dbReference type="RefSeq" id="WP_100078830.1">
    <property type="nucleotide sequence ID" value="NZ_NQVN01000001.1"/>
</dbReference>
<sequence length="274" mass="28348">MTIANSGLLDGLIAASIEAGRIILDVYARPIDVAFKADASPVTEADGLAEAALLAALERLVPGVPVIAEESVAAGRVPPTAGRFFLVDPLDGTKEFIRRNGEFTVNVALIEQGAPVMGVVHAPVGGRLFAGGPDGAWEMAVTADGVGQRRPIHVRDLPAEGATLLTSRSHATAATEAFRPAVAVAGRRVIGSSLKFCLIAAGEADVYPRFGPTMEWDTAAGDAVLRAAGGMTTLADGTPFPYGKRGRPGLADFANPSFIAASDRRLVAFSHNPV</sequence>
<dbReference type="OrthoDB" id="9785695at2"/>
<dbReference type="PROSITE" id="PS00630">
    <property type="entry name" value="IMP_2"/>
    <property type="match status" value="1"/>
</dbReference>
<organism evidence="11 12">
    <name type="scientific">Pleomorphomonas carboxyditropha</name>
    <dbReference type="NCBI Taxonomy" id="2023338"/>
    <lineage>
        <taxon>Bacteria</taxon>
        <taxon>Pseudomonadati</taxon>
        <taxon>Pseudomonadota</taxon>
        <taxon>Alphaproteobacteria</taxon>
        <taxon>Hyphomicrobiales</taxon>
        <taxon>Pleomorphomonadaceae</taxon>
        <taxon>Pleomorphomonas</taxon>
    </lineage>
</organism>
<reference evidence="11 12" key="1">
    <citation type="submission" date="2017-08" db="EMBL/GenBank/DDBJ databases">
        <title>Pleomorphomonas carboxidotrophicus sp. nov., a new mesophilic hydrogenogenic carboxidotroph.</title>
        <authorList>
            <person name="Esquivel-Elizondo S."/>
            <person name="Krajmalnik-Brown R."/>
            <person name="Maldonado J."/>
        </authorList>
    </citation>
    <scope>NUCLEOTIDE SEQUENCE [LARGE SCALE GENOMIC DNA]</scope>
    <source>
        <strain evidence="11 12">SVCO-16</strain>
    </source>
</reference>
<feature type="binding site" evidence="9">
    <location>
        <position position="69"/>
    </location>
    <ligand>
        <name>Mg(2+)</name>
        <dbReference type="ChEBI" id="CHEBI:18420"/>
        <label>1</label>
    </ligand>
</feature>
<feature type="binding site" evidence="9">
    <location>
        <position position="69"/>
    </location>
    <ligand>
        <name>substrate</name>
    </ligand>
</feature>
<protein>
    <recommendedName>
        <fullName evidence="9">3'(2'),5'-bisphosphate nucleotidase CysQ</fullName>
        <ecNumber evidence="9">3.1.3.7</ecNumber>
    </recommendedName>
    <alternativeName>
        <fullName evidence="9">3'(2'),5-bisphosphonucleoside 3'(2')-phosphohydrolase</fullName>
    </alternativeName>
    <alternativeName>
        <fullName evidence="9">3'-phosphoadenosine 5'-phosphate phosphatase</fullName>
        <shortName evidence="9">PAP phosphatase</shortName>
    </alternativeName>
</protein>
<dbReference type="EC" id="3.1.3.7" evidence="9"/>
<keyword evidence="7 9" id="KW-0460">Magnesium</keyword>
<dbReference type="SUPFAM" id="SSF56655">
    <property type="entry name" value="Carbohydrate phosphatase"/>
    <property type="match status" value="1"/>
</dbReference>
<dbReference type="GO" id="GO:0008441">
    <property type="term" value="F:3'(2'),5'-bisphosphate nucleotidase activity"/>
    <property type="evidence" value="ECO:0007669"/>
    <property type="project" value="UniProtKB-UniRule"/>
</dbReference>